<dbReference type="FunFam" id="3.30.200.20:FF:000195">
    <property type="entry name" value="G-type lectin S-receptor-like serine/threonine-protein kinase"/>
    <property type="match status" value="1"/>
</dbReference>
<proteinExistence type="predicted"/>
<keyword evidence="6" id="KW-0547">Nucleotide-binding</keyword>
<dbReference type="CDD" id="cd01098">
    <property type="entry name" value="PAN_AP_plant"/>
    <property type="match status" value="1"/>
</dbReference>
<evidence type="ECO:0000256" key="10">
    <source>
        <dbReference type="ARBA" id="ARBA00023170"/>
    </source>
</evidence>
<dbReference type="PANTHER" id="PTHR27002">
    <property type="entry name" value="RECEPTOR-LIKE SERINE/THREONINE-PROTEIN KINASE SD1-8"/>
    <property type="match status" value="1"/>
</dbReference>
<dbReference type="EMBL" id="SDMP01000003">
    <property type="protein sequence ID" value="RYR68386.1"/>
    <property type="molecule type" value="Genomic_DNA"/>
</dbReference>
<evidence type="ECO:0000256" key="13">
    <source>
        <dbReference type="ARBA" id="ARBA00048679"/>
    </source>
</evidence>
<dbReference type="InterPro" id="IPR011009">
    <property type="entry name" value="Kinase-like_dom_sf"/>
</dbReference>
<evidence type="ECO:0000256" key="4">
    <source>
        <dbReference type="ARBA" id="ARBA00022679"/>
    </source>
</evidence>
<keyword evidence="2" id="KW-0723">Serine/threonine-protein kinase</keyword>
<dbReference type="InterPro" id="IPR008271">
    <property type="entry name" value="Ser/Thr_kinase_AS"/>
</dbReference>
<dbReference type="InterPro" id="IPR000719">
    <property type="entry name" value="Prot_kinase_dom"/>
</dbReference>
<keyword evidence="14" id="KW-1133">Transmembrane helix</keyword>
<evidence type="ECO:0000256" key="6">
    <source>
        <dbReference type="ARBA" id="ARBA00022741"/>
    </source>
</evidence>
<keyword evidence="5" id="KW-0732">Signal</keyword>
<evidence type="ECO:0000256" key="2">
    <source>
        <dbReference type="ARBA" id="ARBA00022527"/>
    </source>
</evidence>
<dbReference type="AlphaFoldDB" id="A0A445DZ14"/>
<dbReference type="InterPro" id="IPR003609">
    <property type="entry name" value="Pan_app"/>
</dbReference>
<evidence type="ECO:0000313" key="17">
    <source>
        <dbReference type="EMBL" id="RYR68386.1"/>
    </source>
</evidence>
<organism evidence="17 18">
    <name type="scientific">Arachis hypogaea</name>
    <name type="common">Peanut</name>
    <dbReference type="NCBI Taxonomy" id="3818"/>
    <lineage>
        <taxon>Eukaryota</taxon>
        <taxon>Viridiplantae</taxon>
        <taxon>Streptophyta</taxon>
        <taxon>Embryophyta</taxon>
        <taxon>Tracheophyta</taxon>
        <taxon>Spermatophyta</taxon>
        <taxon>Magnoliopsida</taxon>
        <taxon>eudicotyledons</taxon>
        <taxon>Gunneridae</taxon>
        <taxon>Pentapetalae</taxon>
        <taxon>rosids</taxon>
        <taxon>fabids</taxon>
        <taxon>Fabales</taxon>
        <taxon>Fabaceae</taxon>
        <taxon>Papilionoideae</taxon>
        <taxon>50 kb inversion clade</taxon>
        <taxon>dalbergioids sensu lato</taxon>
        <taxon>Dalbergieae</taxon>
        <taxon>Pterocarpus clade</taxon>
        <taxon>Arachis</taxon>
    </lineage>
</organism>
<dbReference type="CDD" id="cd14066">
    <property type="entry name" value="STKc_IRAK"/>
    <property type="match status" value="1"/>
</dbReference>
<keyword evidence="18" id="KW-1185">Reference proteome</keyword>
<dbReference type="SUPFAM" id="SSF56112">
    <property type="entry name" value="Protein kinase-like (PK-like)"/>
    <property type="match status" value="1"/>
</dbReference>
<dbReference type="PROSITE" id="PS50948">
    <property type="entry name" value="PAN"/>
    <property type="match status" value="1"/>
</dbReference>
<dbReference type="GO" id="GO:0005886">
    <property type="term" value="C:plasma membrane"/>
    <property type="evidence" value="ECO:0007669"/>
    <property type="project" value="TreeGrafter"/>
</dbReference>
<dbReference type="PROSITE" id="PS00108">
    <property type="entry name" value="PROTEIN_KINASE_ST"/>
    <property type="match status" value="1"/>
</dbReference>
<sequence>MECVTLVYGCVRKTASKCDTTDGFSKYINMKLPDTSSSWFDKTMNLEECQRLCLKNCSCTAYANLDIRNGGTGCLLWFNHLVDMRQFNQRGQDLFIKVPSSELANEHGNMKKKNVAIVVAGVIIFGLIICAGIVLIKYPGLARNIWKNKQRQVDVDLPIFDFSVLAKATDNFSSNKKLGEGGFGPVYKGTLINGQELAVKRLSKKSGQGSEEFKNEVALIAKLQHRNLVKLLGCCIQGGEKILIYEFMPNKSLDHVVFDETRRKSLNWLQRFNIISGIARGLLYLHQDSRLKIIHRDLKTSNILLDTNLNPKISDFGLARILLGDQVEANTNKVAGTYGYMSPEYAVHGQFSEKSDVFSYGVIVLELLSGKRNRDFSDSENYHNLLGHAWRLWTEEKPLELLDEVLRENCNPSEVIRCIQVGLLCVQQRPEDRPNMSLVVLMLNGEKMLPKPNFPGFYIDRGVQLQADSSLPNNTLFSANQISITILEAR</sequence>
<dbReference type="FunFam" id="3.50.4.10:FF:000002">
    <property type="entry name" value="G-type lectin S-receptor-like serine/threonine-protein kinase"/>
    <property type="match status" value="1"/>
</dbReference>
<dbReference type="Gene3D" id="3.30.200.20">
    <property type="entry name" value="Phosphorylase Kinase, domain 1"/>
    <property type="match status" value="1"/>
</dbReference>
<evidence type="ECO:0000256" key="12">
    <source>
        <dbReference type="ARBA" id="ARBA00047899"/>
    </source>
</evidence>
<keyword evidence="4" id="KW-0808">Transferase</keyword>
<comment type="caution">
    <text evidence="17">The sequence shown here is derived from an EMBL/GenBank/DDBJ whole genome shotgun (WGS) entry which is preliminary data.</text>
</comment>
<dbReference type="InterPro" id="IPR001245">
    <property type="entry name" value="Ser-Thr/Tyr_kinase_cat_dom"/>
</dbReference>
<comment type="catalytic activity">
    <reaction evidence="12">
        <text>L-threonyl-[protein] + ATP = O-phospho-L-threonyl-[protein] + ADP + H(+)</text>
        <dbReference type="Rhea" id="RHEA:46608"/>
        <dbReference type="Rhea" id="RHEA-COMP:11060"/>
        <dbReference type="Rhea" id="RHEA-COMP:11605"/>
        <dbReference type="ChEBI" id="CHEBI:15378"/>
        <dbReference type="ChEBI" id="CHEBI:30013"/>
        <dbReference type="ChEBI" id="CHEBI:30616"/>
        <dbReference type="ChEBI" id="CHEBI:61977"/>
        <dbReference type="ChEBI" id="CHEBI:456216"/>
        <dbReference type="EC" id="2.7.11.1"/>
    </reaction>
</comment>
<keyword evidence="8" id="KW-0067">ATP-binding</keyword>
<evidence type="ECO:0000259" key="16">
    <source>
        <dbReference type="PROSITE" id="PS50948"/>
    </source>
</evidence>
<dbReference type="GO" id="GO:0005524">
    <property type="term" value="F:ATP binding"/>
    <property type="evidence" value="ECO:0007669"/>
    <property type="project" value="UniProtKB-KW"/>
</dbReference>
<evidence type="ECO:0000256" key="7">
    <source>
        <dbReference type="ARBA" id="ARBA00022777"/>
    </source>
</evidence>
<keyword evidence="10" id="KW-0675">Receptor</keyword>
<dbReference type="Pfam" id="PF08276">
    <property type="entry name" value="PAN_2"/>
    <property type="match status" value="1"/>
</dbReference>
<evidence type="ECO:0000256" key="3">
    <source>
        <dbReference type="ARBA" id="ARBA00022553"/>
    </source>
</evidence>
<dbReference type="Gramene" id="arahy.Tifrunner.gnm2.ann2.Ah03g205000.1">
    <property type="protein sequence ID" value="arahy.Tifrunner.gnm2.ann2.Ah03g205000.1-CDS"/>
    <property type="gene ID" value="arahy.Tifrunner.gnm2.ann2.Ah03g205000"/>
</dbReference>
<reference evidence="17 18" key="1">
    <citation type="submission" date="2019-01" db="EMBL/GenBank/DDBJ databases">
        <title>Sequencing of cultivated peanut Arachis hypogaea provides insights into genome evolution and oil improvement.</title>
        <authorList>
            <person name="Chen X."/>
        </authorList>
    </citation>
    <scope>NUCLEOTIDE SEQUENCE [LARGE SCALE GENOMIC DNA]</scope>
    <source>
        <strain evidence="18">cv. Fuhuasheng</strain>
        <tissue evidence="17">Leaves</tissue>
    </source>
</reference>
<feature type="domain" description="Protein kinase" evidence="15">
    <location>
        <begin position="172"/>
        <end position="449"/>
    </location>
</feature>
<dbReference type="SMART" id="SM00220">
    <property type="entry name" value="S_TKc"/>
    <property type="match status" value="1"/>
</dbReference>
<feature type="transmembrane region" description="Helical" evidence="14">
    <location>
        <begin position="115"/>
        <end position="136"/>
    </location>
</feature>
<evidence type="ECO:0000313" key="18">
    <source>
        <dbReference type="Proteomes" id="UP000289738"/>
    </source>
</evidence>
<keyword evidence="11" id="KW-0325">Glycoprotein</keyword>
<gene>
    <name evidence="17" type="ORF">Ahy_A03g014879</name>
</gene>
<dbReference type="SMR" id="A0A445DZ14"/>
<accession>A0A445DZ14</accession>
<dbReference type="STRING" id="3818.A0A445DZ14"/>
<comment type="catalytic activity">
    <reaction evidence="13">
        <text>L-seryl-[protein] + ATP = O-phospho-L-seryl-[protein] + ADP + H(+)</text>
        <dbReference type="Rhea" id="RHEA:17989"/>
        <dbReference type="Rhea" id="RHEA-COMP:9863"/>
        <dbReference type="Rhea" id="RHEA-COMP:11604"/>
        <dbReference type="ChEBI" id="CHEBI:15378"/>
        <dbReference type="ChEBI" id="CHEBI:29999"/>
        <dbReference type="ChEBI" id="CHEBI:30616"/>
        <dbReference type="ChEBI" id="CHEBI:83421"/>
        <dbReference type="ChEBI" id="CHEBI:456216"/>
        <dbReference type="EC" id="2.7.11.1"/>
    </reaction>
</comment>
<feature type="domain" description="Apple" evidence="16">
    <location>
        <begin position="18"/>
        <end position="99"/>
    </location>
</feature>
<evidence type="ECO:0000256" key="1">
    <source>
        <dbReference type="ARBA" id="ARBA00012513"/>
    </source>
</evidence>
<dbReference type="Gene3D" id="3.50.4.10">
    <property type="entry name" value="Hepatocyte Growth Factor"/>
    <property type="match status" value="1"/>
</dbReference>
<protein>
    <recommendedName>
        <fullName evidence="1">non-specific serine/threonine protein kinase</fullName>
        <ecNumber evidence="1">2.7.11.1</ecNumber>
    </recommendedName>
</protein>
<evidence type="ECO:0000256" key="14">
    <source>
        <dbReference type="SAM" id="Phobius"/>
    </source>
</evidence>
<evidence type="ECO:0000259" key="15">
    <source>
        <dbReference type="PROSITE" id="PS50011"/>
    </source>
</evidence>
<dbReference type="Gene3D" id="1.10.510.10">
    <property type="entry name" value="Transferase(Phosphotransferase) domain 1"/>
    <property type="match status" value="1"/>
</dbReference>
<dbReference type="SMART" id="SM00473">
    <property type="entry name" value="PAN_AP"/>
    <property type="match status" value="1"/>
</dbReference>
<dbReference type="GO" id="GO:0004674">
    <property type="term" value="F:protein serine/threonine kinase activity"/>
    <property type="evidence" value="ECO:0007669"/>
    <property type="project" value="UniProtKB-KW"/>
</dbReference>
<keyword evidence="14" id="KW-0812">Transmembrane</keyword>
<keyword evidence="14" id="KW-0472">Membrane</keyword>
<dbReference type="PANTHER" id="PTHR27002:SF1069">
    <property type="entry name" value="NON-SPECIFIC SERINE_THREONINE PROTEIN KINASE"/>
    <property type="match status" value="1"/>
</dbReference>
<dbReference type="Proteomes" id="UP000289738">
    <property type="component" value="Chromosome A03"/>
</dbReference>
<keyword evidence="7" id="KW-0418">Kinase</keyword>
<dbReference type="PROSITE" id="PS50011">
    <property type="entry name" value="PROTEIN_KINASE_DOM"/>
    <property type="match status" value="1"/>
</dbReference>
<dbReference type="EC" id="2.7.11.1" evidence="1"/>
<dbReference type="Pfam" id="PF07714">
    <property type="entry name" value="PK_Tyr_Ser-Thr"/>
    <property type="match status" value="1"/>
</dbReference>
<evidence type="ECO:0000256" key="8">
    <source>
        <dbReference type="ARBA" id="ARBA00022840"/>
    </source>
</evidence>
<keyword evidence="3" id="KW-0597">Phosphoprotein</keyword>
<name>A0A445DZ14_ARAHY</name>
<evidence type="ECO:0000256" key="9">
    <source>
        <dbReference type="ARBA" id="ARBA00023157"/>
    </source>
</evidence>
<keyword evidence="9" id="KW-1015">Disulfide bond</keyword>
<evidence type="ECO:0000256" key="5">
    <source>
        <dbReference type="ARBA" id="ARBA00022729"/>
    </source>
</evidence>
<evidence type="ECO:0000256" key="11">
    <source>
        <dbReference type="ARBA" id="ARBA00023180"/>
    </source>
</evidence>
<dbReference type="FunFam" id="1.10.510.10:FF:002239">
    <property type="match status" value="1"/>
</dbReference>